<comment type="caution">
    <text evidence="2">The sequence shown here is derived from an EMBL/GenBank/DDBJ whole genome shotgun (WGS) entry which is preliminary data.</text>
</comment>
<dbReference type="EMBL" id="JAAALK010000388">
    <property type="protein sequence ID" value="KAG8044743.1"/>
    <property type="molecule type" value="Genomic_DNA"/>
</dbReference>
<reference evidence="2" key="1">
    <citation type="journal article" date="2021" name="bioRxiv">
        <title>Whole Genome Assembly and Annotation of Northern Wild Rice, Zizania palustris L., Supports a Whole Genome Duplication in the Zizania Genus.</title>
        <authorList>
            <person name="Haas M."/>
            <person name="Kono T."/>
            <person name="Macchietto M."/>
            <person name="Millas R."/>
            <person name="McGilp L."/>
            <person name="Shao M."/>
            <person name="Duquette J."/>
            <person name="Hirsch C.N."/>
            <person name="Kimball J."/>
        </authorList>
    </citation>
    <scope>NUCLEOTIDE SEQUENCE</scope>
    <source>
        <tissue evidence="2">Fresh leaf tissue</tissue>
    </source>
</reference>
<evidence type="ECO:0000313" key="3">
    <source>
        <dbReference type="EMBL" id="KAG8065462.1"/>
    </source>
</evidence>
<evidence type="ECO:0000313" key="2">
    <source>
        <dbReference type="EMBL" id="KAG8044743.1"/>
    </source>
</evidence>
<evidence type="ECO:0000313" key="4">
    <source>
        <dbReference type="Proteomes" id="UP000729402"/>
    </source>
</evidence>
<dbReference type="EMBL" id="JAAALK010000285">
    <property type="protein sequence ID" value="KAG8065462.1"/>
    <property type="molecule type" value="Genomic_DNA"/>
</dbReference>
<dbReference type="Proteomes" id="UP000729402">
    <property type="component" value="Unassembled WGS sequence"/>
</dbReference>
<name>A0A8J5R2V0_ZIZPA</name>
<accession>A0A8J5R2V0</accession>
<organism evidence="2 4">
    <name type="scientific">Zizania palustris</name>
    <name type="common">Northern wild rice</name>
    <dbReference type="NCBI Taxonomy" id="103762"/>
    <lineage>
        <taxon>Eukaryota</taxon>
        <taxon>Viridiplantae</taxon>
        <taxon>Streptophyta</taxon>
        <taxon>Embryophyta</taxon>
        <taxon>Tracheophyta</taxon>
        <taxon>Spermatophyta</taxon>
        <taxon>Magnoliopsida</taxon>
        <taxon>Liliopsida</taxon>
        <taxon>Poales</taxon>
        <taxon>Poaceae</taxon>
        <taxon>BOP clade</taxon>
        <taxon>Oryzoideae</taxon>
        <taxon>Oryzeae</taxon>
        <taxon>Zizaniinae</taxon>
        <taxon>Zizania</taxon>
    </lineage>
</organism>
<sequence length="120" mass="13715">MNLFVWLKTQSKSVGKSKAKQKRKHVEAQLFLTKATVFLRLVLSKKWKQRITEQAANYDGFRKATRSQESSSSAKKANKVGQKLGLKLIQKYRLKGDDVVSHQEQQQEPTANARNPVDET</sequence>
<keyword evidence="4" id="KW-1185">Reference proteome</keyword>
<feature type="region of interest" description="Disordered" evidence="1">
    <location>
        <begin position="97"/>
        <end position="120"/>
    </location>
</feature>
<gene>
    <name evidence="3" type="ORF">GUJ93_ZPchr0004g39273</name>
    <name evidence="2" type="ORF">GUJ93_ZPchr0078g16</name>
</gene>
<feature type="compositionally biased region" description="Polar residues" evidence="1">
    <location>
        <begin position="102"/>
        <end position="113"/>
    </location>
</feature>
<reference evidence="2" key="2">
    <citation type="submission" date="2021-02" db="EMBL/GenBank/DDBJ databases">
        <authorList>
            <person name="Kimball J.A."/>
            <person name="Haas M.W."/>
            <person name="Macchietto M."/>
            <person name="Kono T."/>
            <person name="Duquette J."/>
            <person name="Shao M."/>
        </authorList>
    </citation>
    <scope>NUCLEOTIDE SEQUENCE</scope>
    <source>
        <tissue evidence="2">Fresh leaf tissue</tissue>
    </source>
</reference>
<evidence type="ECO:0000256" key="1">
    <source>
        <dbReference type="SAM" id="MobiDB-lite"/>
    </source>
</evidence>
<dbReference type="AlphaFoldDB" id="A0A8J5R2V0"/>
<feature type="region of interest" description="Disordered" evidence="1">
    <location>
        <begin position="58"/>
        <end position="80"/>
    </location>
</feature>
<protein>
    <submittedName>
        <fullName evidence="2">Uncharacterized protein</fullName>
    </submittedName>
</protein>
<proteinExistence type="predicted"/>